<protein>
    <submittedName>
        <fullName evidence="1">Uncharacterized protein</fullName>
    </submittedName>
</protein>
<evidence type="ECO:0000313" key="2">
    <source>
        <dbReference type="Proteomes" id="UP000449193"/>
    </source>
</evidence>
<name>A0A6I3Q9B4_9FIRM</name>
<gene>
    <name evidence="1" type="ORF">GMD52_12215</name>
</gene>
<dbReference type="AlphaFoldDB" id="A0A6I3Q9B4"/>
<accession>A0A6I3Q9B4</accession>
<reference evidence="1 2" key="1">
    <citation type="journal article" date="2019" name="Nat. Med.">
        <title>A library of human gut bacterial isolates paired with longitudinal multiomics data enables mechanistic microbiome research.</title>
        <authorList>
            <person name="Poyet M."/>
            <person name="Groussin M."/>
            <person name="Gibbons S.M."/>
            <person name="Avila-Pacheco J."/>
            <person name="Jiang X."/>
            <person name="Kearney S.M."/>
            <person name="Perrotta A.R."/>
            <person name="Berdy B."/>
            <person name="Zhao S."/>
            <person name="Lieberman T.D."/>
            <person name="Swanson P.K."/>
            <person name="Smith M."/>
            <person name="Roesemann S."/>
            <person name="Alexander J.E."/>
            <person name="Rich S.A."/>
            <person name="Livny J."/>
            <person name="Vlamakis H."/>
            <person name="Clish C."/>
            <person name="Bullock K."/>
            <person name="Deik A."/>
            <person name="Scott J."/>
            <person name="Pierce K.A."/>
            <person name="Xavier R.J."/>
            <person name="Alm E.J."/>
        </authorList>
    </citation>
    <scope>NUCLEOTIDE SEQUENCE [LARGE SCALE GENOMIC DNA]</scope>
    <source>
        <strain evidence="1 2">BIOML-A7</strain>
    </source>
</reference>
<organism evidence="1 2">
    <name type="scientific">Ruthenibacterium lactatiformans</name>
    <dbReference type="NCBI Taxonomy" id="1550024"/>
    <lineage>
        <taxon>Bacteria</taxon>
        <taxon>Bacillati</taxon>
        <taxon>Bacillota</taxon>
        <taxon>Clostridia</taxon>
        <taxon>Eubacteriales</taxon>
        <taxon>Oscillospiraceae</taxon>
        <taxon>Ruthenibacterium</taxon>
    </lineage>
</organism>
<dbReference type="EMBL" id="WMZR01000016">
    <property type="protein sequence ID" value="MTS52301.1"/>
    <property type="molecule type" value="Genomic_DNA"/>
</dbReference>
<evidence type="ECO:0000313" key="1">
    <source>
        <dbReference type="EMBL" id="MTS52301.1"/>
    </source>
</evidence>
<dbReference type="Proteomes" id="UP000449193">
    <property type="component" value="Unassembled WGS sequence"/>
</dbReference>
<sequence length="67" mass="7771">MPKMCPYNRAREVQRYKQKNELDESGNISSYAYEMRVDFIPLPCTGEECGAWRDGACRYASVNLDNE</sequence>
<proteinExistence type="predicted"/>
<dbReference type="RefSeq" id="WP_009323072.1">
    <property type="nucleotide sequence ID" value="NZ_DAWBJP010000057.1"/>
</dbReference>
<comment type="caution">
    <text evidence="1">The sequence shown here is derived from an EMBL/GenBank/DDBJ whole genome shotgun (WGS) entry which is preliminary data.</text>
</comment>